<dbReference type="AlphaFoldDB" id="A0A7S2L9Q1"/>
<evidence type="ECO:0000313" key="1">
    <source>
        <dbReference type="EMBL" id="CAD9599085.1"/>
    </source>
</evidence>
<sequence>MRRALCDEASLNSVADSNHSCCIETDNFSGNNDEDREINRAQKIYTLLSIRNKSMSNAQDFGYIDVKLLPNILEVVQKYSQSMSEDNYYVRDFSIVYEVMRSCTSNL</sequence>
<reference evidence="1" key="1">
    <citation type="submission" date="2021-01" db="EMBL/GenBank/DDBJ databases">
        <authorList>
            <person name="Corre E."/>
            <person name="Pelletier E."/>
            <person name="Niang G."/>
            <person name="Scheremetjew M."/>
            <person name="Finn R."/>
            <person name="Kale V."/>
            <person name="Holt S."/>
            <person name="Cochrane G."/>
            <person name="Meng A."/>
            <person name="Brown T."/>
            <person name="Cohen L."/>
        </authorList>
    </citation>
    <scope>NUCLEOTIDE SEQUENCE</scope>
    <source>
        <strain evidence="1">SM1012Den-03</strain>
    </source>
</reference>
<proteinExistence type="predicted"/>
<name>A0A7S2L9Q1_9STRA</name>
<protein>
    <submittedName>
        <fullName evidence="1">Uncharacterized protein</fullName>
    </submittedName>
</protein>
<gene>
    <name evidence="1" type="ORF">SMAR0320_LOCUS9686</name>
</gene>
<dbReference type="EMBL" id="HBGZ01013514">
    <property type="protein sequence ID" value="CAD9599085.1"/>
    <property type="molecule type" value="Transcribed_RNA"/>
</dbReference>
<accession>A0A7S2L9Q1</accession>
<organism evidence="1">
    <name type="scientific">Skeletonema marinoi</name>
    <dbReference type="NCBI Taxonomy" id="267567"/>
    <lineage>
        <taxon>Eukaryota</taxon>
        <taxon>Sar</taxon>
        <taxon>Stramenopiles</taxon>
        <taxon>Ochrophyta</taxon>
        <taxon>Bacillariophyta</taxon>
        <taxon>Coscinodiscophyceae</taxon>
        <taxon>Thalassiosirophycidae</taxon>
        <taxon>Thalassiosirales</taxon>
        <taxon>Skeletonemataceae</taxon>
        <taxon>Skeletonema</taxon>
        <taxon>Skeletonema marinoi-dohrnii complex</taxon>
    </lineage>
</organism>